<dbReference type="AlphaFoldDB" id="A0AAU8MM78"/>
<dbReference type="InterPro" id="IPR036770">
    <property type="entry name" value="Ankyrin_rpt-contain_sf"/>
</dbReference>
<evidence type="ECO:0000256" key="3">
    <source>
        <dbReference type="SAM" id="MobiDB-lite"/>
    </source>
</evidence>
<dbReference type="Gene3D" id="1.25.40.20">
    <property type="entry name" value="Ankyrin repeat-containing domain"/>
    <property type="match status" value="3"/>
</dbReference>
<feature type="compositionally biased region" description="Low complexity" evidence="3">
    <location>
        <begin position="120"/>
        <end position="134"/>
    </location>
</feature>
<dbReference type="InterPro" id="IPR002110">
    <property type="entry name" value="Ankyrin_rpt"/>
</dbReference>
<evidence type="ECO:0000256" key="1">
    <source>
        <dbReference type="ARBA" id="ARBA00022737"/>
    </source>
</evidence>
<dbReference type="GO" id="GO:0085020">
    <property type="term" value="P:protein K6-linked ubiquitination"/>
    <property type="evidence" value="ECO:0007669"/>
    <property type="project" value="TreeGrafter"/>
</dbReference>
<evidence type="ECO:0000256" key="2">
    <source>
        <dbReference type="ARBA" id="ARBA00023043"/>
    </source>
</evidence>
<reference evidence="4" key="1">
    <citation type="submission" date="2024-06" db="EMBL/GenBank/DDBJ databases">
        <authorList>
            <person name="Al-Khalidi N."/>
            <person name="Al-Zurfi S.M."/>
            <person name="Lahuf A."/>
        </authorList>
    </citation>
    <scope>NUCLEOTIDE SEQUENCE</scope>
    <source>
        <strain evidence="4">Karbala-1</strain>
    </source>
</reference>
<dbReference type="Pfam" id="PF13637">
    <property type="entry name" value="Ank_4"/>
    <property type="match status" value="1"/>
</dbReference>
<sequence>MKNKLKFLNDHIMQFIYEDVSTCIKEGKEEDAAKMVENIVQQGAYDPKEIYRPLLCWAAFRGDTKTAEFCKNQEADLDFEDHLGRTPLWVAKSSGQRQMVEALESWGARNDVHRIYGKASTSSKRTTPSSSEGSVASRQKLEMKHSYVLGFYNSELSEYIKQGIEKEYIKKFAVRCVERFLQSVECGSKELYGWLLLCAANKGDVETARFCKDQGADPNFKDKNGSTPLWQARVGGNDQMVEALKEWGAHGETDEWWGKSDNKPSCCTGFYTSVLCQGYKNGLSEKNLVSAVEDFARNKGYEPKQAYEEFLCCAAIHDNVEIAKLCKSQGADPNCKDASGKTPLDLAKKHKSHGMAKILEEWSAQKDTHKFSKKQPSSSLESPGCSGQAKYGGHAKKACTLI</sequence>
<proteinExistence type="predicted"/>
<name>A0AAU8MM78_9RICK</name>
<dbReference type="GO" id="GO:0004842">
    <property type="term" value="F:ubiquitin-protein transferase activity"/>
    <property type="evidence" value="ECO:0007669"/>
    <property type="project" value="TreeGrafter"/>
</dbReference>
<dbReference type="PANTHER" id="PTHR24171:SF8">
    <property type="entry name" value="BRCA1-ASSOCIATED RING DOMAIN PROTEIN 1"/>
    <property type="match status" value="1"/>
</dbReference>
<gene>
    <name evidence="4" type="ORF">ABS251_04445</name>
</gene>
<keyword evidence="2" id="KW-0040">ANK repeat</keyword>
<keyword evidence="1" id="KW-0677">Repeat</keyword>
<dbReference type="PANTHER" id="PTHR24171">
    <property type="entry name" value="ANKYRIN REPEAT DOMAIN-CONTAINING PROTEIN 39-RELATED"/>
    <property type="match status" value="1"/>
</dbReference>
<feature type="compositionally biased region" description="Basic residues" evidence="3">
    <location>
        <begin position="393"/>
        <end position="402"/>
    </location>
</feature>
<feature type="region of interest" description="Disordered" evidence="3">
    <location>
        <begin position="117"/>
        <end position="137"/>
    </location>
</feature>
<evidence type="ECO:0000313" key="4">
    <source>
        <dbReference type="EMBL" id="XCO72397.1"/>
    </source>
</evidence>
<dbReference type="SMART" id="SM00248">
    <property type="entry name" value="ANK"/>
    <property type="match status" value="6"/>
</dbReference>
<organism evidence="4">
    <name type="scientific">Wolbachia endosymbiont of Ephestia elutella</name>
    <dbReference type="NCBI Taxonomy" id="3231696"/>
    <lineage>
        <taxon>Bacteria</taxon>
        <taxon>Pseudomonadati</taxon>
        <taxon>Pseudomonadota</taxon>
        <taxon>Alphaproteobacteria</taxon>
        <taxon>Rickettsiales</taxon>
        <taxon>Anaplasmataceae</taxon>
        <taxon>Wolbachieae</taxon>
        <taxon>Wolbachia</taxon>
    </lineage>
</organism>
<protein>
    <submittedName>
        <fullName evidence="4">Ankyrin repeat domain-containing protein</fullName>
    </submittedName>
</protein>
<dbReference type="EMBL" id="CP159923">
    <property type="protein sequence ID" value="XCO72397.1"/>
    <property type="molecule type" value="Genomic_DNA"/>
</dbReference>
<accession>A0AAU8MM78</accession>
<feature type="region of interest" description="Disordered" evidence="3">
    <location>
        <begin position="366"/>
        <end position="402"/>
    </location>
</feature>
<dbReference type="SUPFAM" id="SSF48403">
    <property type="entry name" value="Ankyrin repeat"/>
    <property type="match status" value="1"/>
</dbReference>